<accession>A0A0A8ZI70</accession>
<reference evidence="1" key="2">
    <citation type="journal article" date="2015" name="Data Brief">
        <title>Shoot transcriptome of the giant reed, Arundo donax.</title>
        <authorList>
            <person name="Barrero R.A."/>
            <person name="Guerrero F.D."/>
            <person name="Moolhuijzen P."/>
            <person name="Goolsby J.A."/>
            <person name="Tidwell J."/>
            <person name="Bellgard S.E."/>
            <person name="Bellgard M.I."/>
        </authorList>
    </citation>
    <scope>NUCLEOTIDE SEQUENCE</scope>
    <source>
        <tissue evidence="1">Shoot tissue taken approximately 20 cm above the soil surface</tissue>
    </source>
</reference>
<name>A0A0A8ZI70_ARUDO</name>
<organism evidence="1">
    <name type="scientific">Arundo donax</name>
    <name type="common">Giant reed</name>
    <name type="synonym">Donax arundinaceus</name>
    <dbReference type="NCBI Taxonomy" id="35708"/>
    <lineage>
        <taxon>Eukaryota</taxon>
        <taxon>Viridiplantae</taxon>
        <taxon>Streptophyta</taxon>
        <taxon>Embryophyta</taxon>
        <taxon>Tracheophyta</taxon>
        <taxon>Spermatophyta</taxon>
        <taxon>Magnoliopsida</taxon>
        <taxon>Liliopsida</taxon>
        <taxon>Poales</taxon>
        <taxon>Poaceae</taxon>
        <taxon>PACMAD clade</taxon>
        <taxon>Arundinoideae</taxon>
        <taxon>Arundineae</taxon>
        <taxon>Arundo</taxon>
    </lineage>
</organism>
<sequence>MVVLRPSKDWTLEYSGPYVGLMYHREELDARGRHLQVCESNSTTEQSLATVFGENNRQNPGKQQSRVCPVLKIFFRSSILPADRNMNQTKQPNNP</sequence>
<protein>
    <submittedName>
        <fullName evidence="1">Uncharacterized protein</fullName>
    </submittedName>
</protein>
<proteinExistence type="predicted"/>
<dbReference type="AlphaFoldDB" id="A0A0A8ZI70"/>
<reference evidence="1" key="1">
    <citation type="submission" date="2014-09" db="EMBL/GenBank/DDBJ databases">
        <authorList>
            <person name="Magalhaes I.L.F."/>
            <person name="Oliveira U."/>
            <person name="Santos F.R."/>
            <person name="Vidigal T.H.D.A."/>
            <person name="Brescovit A.D."/>
            <person name="Santos A.J."/>
        </authorList>
    </citation>
    <scope>NUCLEOTIDE SEQUENCE</scope>
    <source>
        <tissue evidence="1">Shoot tissue taken approximately 20 cm above the soil surface</tissue>
    </source>
</reference>
<dbReference type="EMBL" id="GBRH01261455">
    <property type="protein sequence ID" value="JAD36440.1"/>
    <property type="molecule type" value="Transcribed_RNA"/>
</dbReference>
<evidence type="ECO:0000313" key="1">
    <source>
        <dbReference type="EMBL" id="JAD36440.1"/>
    </source>
</evidence>